<protein>
    <submittedName>
        <fullName evidence="2">Uncharacterized protein</fullName>
    </submittedName>
</protein>
<keyword evidence="3" id="KW-1185">Reference proteome</keyword>
<evidence type="ECO:0000313" key="3">
    <source>
        <dbReference type="Proteomes" id="UP000428333"/>
    </source>
</evidence>
<organism evidence="2 3">
    <name type="scientific">Rhododendron williamsianum</name>
    <dbReference type="NCBI Taxonomy" id="262921"/>
    <lineage>
        <taxon>Eukaryota</taxon>
        <taxon>Viridiplantae</taxon>
        <taxon>Streptophyta</taxon>
        <taxon>Embryophyta</taxon>
        <taxon>Tracheophyta</taxon>
        <taxon>Spermatophyta</taxon>
        <taxon>Magnoliopsida</taxon>
        <taxon>eudicotyledons</taxon>
        <taxon>Gunneridae</taxon>
        <taxon>Pentapetalae</taxon>
        <taxon>asterids</taxon>
        <taxon>Ericales</taxon>
        <taxon>Ericaceae</taxon>
        <taxon>Ericoideae</taxon>
        <taxon>Rhodoreae</taxon>
        <taxon>Rhododendron</taxon>
    </lineage>
</organism>
<dbReference type="AlphaFoldDB" id="A0A6A4LYI7"/>
<accession>A0A6A4LYI7</accession>
<dbReference type="Proteomes" id="UP000428333">
    <property type="component" value="Linkage Group LG03"/>
</dbReference>
<evidence type="ECO:0000313" key="2">
    <source>
        <dbReference type="EMBL" id="KAE9463185.1"/>
    </source>
</evidence>
<feature type="compositionally biased region" description="Basic residues" evidence="1">
    <location>
        <begin position="51"/>
        <end position="64"/>
    </location>
</feature>
<reference evidence="2 3" key="1">
    <citation type="journal article" date="2019" name="Genome Biol. Evol.">
        <title>The Rhododendron genome and chromosomal organization provide insight into shared whole-genome duplications across the heath family (Ericaceae).</title>
        <authorList>
            <person name="Soza V.L."/>
            <person name="Lindsley D."/>
            <person name="Waalkes A."/>
            <person name="Ramage E."/>
            <person name="Patwardhan R.P."/>
            <person name="Burton J.N."/>
            <person name="Adey A."/>
            <person name="Kumar A."/>
            <person name="Qiu R."/>
            <person name="Shendure J."/>
            <person name="Hall B."/>
        </authorList>
    </citation>
    <scope>NUCLEOTIDE SEQUENCE [LARGE SCALE GENOMIC DNA]</scope>
    <source>
        <strain evidence="2">RSF 1966-606</strain>
    </source>
</reference>
<evidence type="ECO:0000256" key="1">
    <source>
        <dbReference type="SAM" id="MobiDB-lite"/>
    </source>
</evidence>
<gene>
    <name evidence="2" type="ORF">C3L33_04906</name>
</gene>
<dbReference type="EMBL" id="QEFC01000589">
    <property type="protein sequence ID" value="KAE9463185.1"/>
    <property type="molecule type" value="Genomic_DNA"/>
</dbReference>
<proteinExistence type="predicted"/>
<sequence length="175" mass="19733">MVETEEFFDAVSATQQRDDQVILEKMKRQKRFRTGKSSSVFFDNPGENDVKRKHPKVASRRPERRAKEVDEGVTITGHIKFYEDAVGDFGRPMALRGRESLDPEAIDAGMDDWVEDPAGVEHEDCTWMDLTLPCERTAAASPKDVCDDSMDDYCSDDLLLSCSTSLAIRLASTYD</sequence>
<feature type="non-terminal residue" evidence="2">
    <location>
        <position position="1"/>
    </location>
</feature>
<feature type="region of interest" description="Disordered" evidence="1">
    <location>
        <begin position="36"/>
        <end position="65"/>
    </location>
</feature>
<name>A0A6A4LYI7_9ERIC</name>
<dbReference type="OrthoDB" id="1741262at2759"/>
<comment type="caution">
    <text evidence="2">The sequence shown here is derived from an EMBL/GenBank/DDBJ whole genome shotgun (WGS) entry which is preliminary data.</text>
</comment>